<dbReference type="InterPro" id="IPR006046">
    <property type="entry name" value="Alpha_amylase"/>
</dbReference>
<dbReference type="GO" id="GO:0046872">
    <property type="term" value="F:metal ion binding"/>
    <property type="evidence" value="ECO:0007669"/>
    <property type="project" value="UniProtKB-KW"/>
</dbReference>
<keyword evidence="7" id="KW-0732">Signal</keyword>
<dbReference type="CDD" id="cd11341">
    <property type="entry name" value="AmyAc_Pullulanase_LD-like"/>
    <property type="match status" value="1"/>
</dbReference>
<dbReference type="SMART" id="SM00632">
    <property type="entry name" value="Aamy_C"/>
    <property type="match status" value="1"/>
</dbReference>
<keyword evidence="4" id="KW-0106">Calcium</keyword>
<organism evidence="10 11">
    <name type="scientific">Actinomyces weissii</name>
    <dbReference type="NCBI Taxonomy" id="675090"/>
    <lineage>
        <taxon>Bacteria</taxon>
        <taxon>Bacillati</taxon>
        <taxon>Actinomycetota</taxon>
        <taxon>Actinomycetes</taxon>
        <taxon>Actinomycetales</taxon>
        <taxon>Actinomycetaceae</taxon>
        <taxon>Actinomyces</taxon>
    </lineage>
</organism>
<dbReference type="Gene3D" id="3.20.20.80">
    <property type="entry name" value="Glycosidases"/>
    <property type="match status" value="2"/>
</dbReference>
<dbReference type="CDD" id="cd02860">
    <property type="entry name" value="E_set_Pullulanase"/>
    <property type="match status" value="1"/>
</dbReference>
<dbReference type="InterPro" id="IPR017853">
    <property type="entry name" value="GH"/>
</dbReference>
<evidence type="ECO:0000256" key="1">
    <source>
        <dbReference type="ARBA" id="ARBA00001913"/>
    </source>
</evidence>
<dbReference type="InterPro" id="IPR028994">
    <property type="entry name" value="Integrin_alpha_N"/>
</dbReference>
<dbReference type="CDD" id="cd12962">
    <property type="entry name" value="X25_BaPul_like"/>
    <property type="match status" value="1"/>
</dbReference>
<dbReference type="InterPro" id="IPR004193">
    <property type="entry name" value="Glyco_hydro_13_N"/>
</dbReference>
<dbReference type="InterPro" id="IPR006047">
    <property type="entry name" value="GH13_cat_dom"/>
</dbReference>
<dbReference type="InterPro" id="IPR005085">
    <property type="entry name" value="CBM25"/>
</dbReference>
<accession>A0A7T7M978</accession>
<dbReference type="Pfam" id="PF00128">
    <property type="entry name" value="Alpha-amylase"/>
    <property type="match status" value="1"/>
</dbReference>
<evidence type="ECO:0000256" key="3">
    <source>
        <dbReference type="ARBA" id="ARBA00022723"/>
    </source>
</evidence>
<dbReference type="InterPro" id="IPR024561">
    <property type="entry name" value="Pullul_strch_C"/>
</dbReference>
<evidence type="ECO:0000256" key="7">
    <source>
        <dbReference type="SAM" id="SignalP"/>
    </source>
</evidence>
<evidence type="ECO:0000259" key="9">
    <source>
        <dbReference type="SMART" id="SM00642"/>
    </source>
</evidence>
<evidence type="ECO:0000256" key="6">
    <source>
        <dbReference type="RuleBase" id="RU003615"/>
    </source>
</evidence>
<dbReference type="GO" id="GO:0005975">
    <property type="term" value="P:carbohydrate metabolic process"/>
    <property type="evidence" value="ECO:0007669"/>
    <property type="project" value="InterPro"/>
</dbReference>
<dbReference type="PANTHER" id="PTHR43002">
    <property type="entry name" value="GLYCOGEN DEBRANCHING ENZYME"/>
    <property type="match status" value="1"/>
</dbReference>
<dbReference type="Pfam" id="PF02922">
    <property type="entry name" value="CBM_48"/>
    <property type="match status" value="1"/>
</dbReference>
<evidence type="ECO:0000313" key="11">
    <source>
        <dbReference type="Proteomes" id="UP000595895"/>
    </source>
</evidence>
<dbReference type="CDD" id="cd11317">
    <property type="entry name" value="AmyAc_bac_euk_AmyA"/>
    <property type="match status" value="1"/>
</dbReference>
<keyword evidence="3" id="KW-0479">Metal-binding</keyword>
<feature type="domain" description="Glycosyl hydrolase family 13 catalytic" evidence="9">
    <location>
        <begin position="62"/>
        <end position="424"/>
    </location>
</feature>
<dbReference type="Pfam" id="PF11852">
    <property type="entry name" value="Pullul_strch_C"/>
    <property type="match status" value="1"/>
</dbReference>
<feature type="domain" description="Alpha-amylase C-terminal" evidence="8">
    <location>
        <begin position="433"/>
        <end position="517"/>
    </location>
</feature>
<evidence type="ECO:0000256" key="4">
    <source>
        <dbReference type="ARBA" id="ARBA00022837"/>
    </source>
</evidence>
<dbReference type="Pfam" id="PF22058">
    <property type="entry name" value="X25_BaPul_like"/>
    <property type="match status" value="1"/>
</dbReference>
<dbReference type="Pfam" id="PF03423">
    <property type="entry name" value="CBM_25"/>
    <property type="match status" value="1"/>
</dbReference>
<dbReference type="GO" id="GO:0004556">
    <property type="term" value="F:alpha-amylase activity"/>
    <property type="evidence" value="ECO:0007669"/>
    <property type="project" value="InterPro"/>
</dbReference>
<dbReference type="RefSeq" id="WP_200275643.1">
    <property type="nucleotide sequence ID" value="NZ_CP066802.1"/>
</dbReference>
<dbReference type="SMART" id="SM00642">
    <property type="entry name" value="Aamy"/>
    <property type="match status" value="1"/>
</dbReference>
<dbReference type="PRINTS" id="PR00110">
    <property type="entry name" value="ALPHAAMYLASE"/>
</dbReference>
<dbReference type="SUPFAM" id="SSF69318">
    <property type="entry name" value="Integrin alpha N-terminal domain"/>
    <property type="match status" value="1"/>
</dbReference>
<evidence type="ECO:0000256" key="2">
    <source>
        <dbReference type="ARBA" id="ARBA00008061"/>
    </source>
</evidence>
<dbReference type="SUPFAM" id="SSF51011">
    <property type="entry name" value="Glycosyl hydrolase domain"/>
    <property type="match status" value="2"/>
</dbReference>
<proteinExistence type="inferred from homology"/>
<dbReference type="Gene3D" id="2.60.40.1130">
    <property type="entry name" value="Rab geranylgeranyltransferase alpha-subunit, insert domain"/>
    <property type="match status" value="1"/>
</dbReference>
<dbReference type="InterPro" id="IPR006048">
    <property type="entry name" value="A-amylase/branching_C"/>
</dbReference>
<dbReference type="InterPro" id="IPR054409">
    <property type="entry name" value="X25_BaPul-like"/>
</dbReference>
<feature type="signal peptide" evidence="7">
    <location>
        <begin position="1"/>
        <end position="40"/>
    </location>
</feature>
<feature type="chain" id="PRO_5032670868" description="1,4-alpha-D-glucan glucanohydrolase" evidence="7">
    <location>
        <begin position="41"/>
        <end position="1755"/>
    </location>
</feature>
<dbReference type="InterPro" id="IPR040671">
    <property type="entry name" value="Pullulanase_N2"/>
</dbReference>
<dbReference type="InterPro" id="IPR014756">
    <property type="entry name" value="Ig_E-set"/>
</dbReference>
<reference evidence="10 11" key="1">
    <citation type="submission" date="2020-12" db="EMBL/GenBank/DDBJ databases">
        <authorList>
            <person name="Zhou J."/>
        </authorList>
    </citation>
    <scope>NUCLEOTIDE SEQUENCE [LARGE SCALE GENOMIC DNA]</scope>
    <source>
        <strain evidence="10 11">CCUG 61299</strain>
    </source>
</reference>
<dbReference type="KEGG" id="awe:JG540_09625"/>
<dbReference type="Gene3D" id="2.60.40.10">
    <property type="entry name" value="Immunoglobulins"/>
    <property type="match status" value="3"/>
</dbReference>
<dbReference type="InterPro" id="IPR031319">
    <property type="entry name" value="A-amylase_C"/>
</dbReference>
<comment type="similarity">
    <text evidence="2 6">Belongs to the glycosyl hydrolase 13 family.</text>
</comment>
<dbReference type="SUPFAM" id="SSF51445">
    <property type="entry name" value="(Trans)glycosidases"/>
    <property type="match status" value="2"/>
</dbReference>
<dbReference type="SUPFAM" id="SSF81296">
    <property type="entry name" value="E set domains"/>
    <property type="match status" value="2"/>
</dbReference>
<dbReference type="PROSITE" id="PS51318">
    <property type="entry name" value="TAT"/>
    <property type="match status" value="1"/>
</dbReference>
<dbReference type="InterPro" id="IPR013783">
    <property type="entry name" value="Ig-like_fold"/>
</dbReference>
<dbReference type="Gene3D" id="2.60.40.1180">
    <property type="entry name" value="Golgi alpha-mannosidase II"/>
    <property type="match status" value="2"/>
</dbReference>
<name>A0A7T7M978_9ACTO</name>
<dbReference type="EMBL" id="CP066802">
    <property type="protein sequence ID" value="QQM67241.1"/>
    <property type="molecule type" value="Genomic_DNA"/>
</dbReference>
<sequence>MPLPAPKPPAGSRRRTRAVSGLLALSLSLLGAVVVPAAQAQPAASPGATAVAATPEVSRAGGVTATLFQWPWKDVAAQCTNVLGPAGYAYVQVSPPQENITGSEWWTSYQTVSYKIGNKLGSEEEFKQMVNACHQAGVKVMADAVINHMTGRDMDKNRGGKGTLGSSFEWHRYPGIYEADDDFHACRQNITDYGNKENVQNCDLVGLADLNTGKESVRQRIADYLNYLTVDLGVDALRIDAVKHVSAEDMAAITAKLTRQDVYIQQEVIGHAGEAVSDTEYTAIGKVDEFEYGHRLRHAFAERLAELKHLTEGEQMLPAERAHVFIDNWDTERDGGSTMTYHWESVYTLGNVFMLAHPYGDVNVYSGYRFNKDNQASRDQGAPQDGQGKVLTPRCQTEEGVGYGDGVFTCVHSWQPVTGMVGFRNAVGDAPLRNWFDDSNRLVAFSRGDRGFVVLNNYGEARTRELATGLPDGTYCDVVSGGVRDGACVGTTVEVKAGKASLNVPAQGAVAIHVAPGSLLKAADPAPVSTMRVYLEGTGWSEANIHYQLPGGWTESPGPAMTASACTGSFYADVANNGQDVVGLFNRGGQDWYKQSGGGDFTWPATARYITVKDGVATPSTTSPCAADLADEPQPPATEPPAAEVITVAGSFQAQAACPDTVGQGGNWEPGCTATRMTQAAADPDTWTYTSPALKQGSYQAKVTHGGSWAENYGVDGQANGRNYEFTVPEGRTVTFTYHRSTHRLEVTVEGVAPGNGELRAYWVDEQTLAWPVSLLPEGVSRDQAVAAGNAGLSYQLVASPDATARVVGGQVTGTVSTTALTVTGDLPEAVTSARPNLKGYVALSTGGSLDRAAVEKALSGQLTLTQVRDGQVVAATGLQTAPVLDALYAQQAAQAPKGVSFTQSRPSFALWAPTAQEVSLLSWDATGAGEPTSHPATRQADGRWTVDNADGAVAAGSQYLWRVKVYAPTTGQIETNDVTDPYSVALTLDSQRSVAADLSSADLAPQQWRDARAPQVRNDSARSIYELHVRDFSIADQTVPAEDRGTYKAFTHAGSAGMKHLQALAKAGMNTIHLLPVNDIASIPENRADQRNPEVPQAGPADEAQQAAVTAVDTQDGFNWGYDPYHWMAPEGSYATAANQEGGKRTYEMRQMVGALHATGYQVVLDQVYNHTFAAGQDSKSVLDRVVPGYYQRLNAQGAVETSTCCSNTATENLMTEQLMIDSVLWWAKQYKIDGFRFDLMGHHSAGTMQRLRAALDALTVEADGVDGKAVYLYGEGWNFGEVANNSLFTQATQGQLDGTGIGTFNDRLRDGVHHGLLAGRPQDASSKELIEVGLTGNLKDYEFVDGPHRWTGGQVRYGDGKAGYASQPQESVNYVDAHDKETLYDTAVRHLPVDTPMDQRIRLNTLSLATTALGQSPAFWHAGTDILRSKSLDVDSYNSGDWFNAIDWSLQDNGFGKGLPVAGKNQQDHWAAQRPLLANPALKPNGEQIRQAHAQALDLLRIRSTTPLLTLGSADLVKEKVSFVNPGQSQASPGVITMLVDDTKGSDVDDTTKRVVVVLNLNDHQVTQTVAGAAGGAFALHGVQAGGADAVVKAARFDAGAGSFTVPARTAAVFVERQEPPQAEPEGTKPAYVAAVEAKGNGKLLYGDWDGDGDDSWAVRVGTRVVFYADNRVDAPVYASISLGRSTDQVLVGDWDGDGYDTLALRRGTTVLTQKKLTSTSTERVKVEGITRTSPLQVVKRVPPEQDTIAVRP</sequence>
<comment type="cofactor">
    <cofactor evidence="1">
        <name>Ca(2+)</name>
        <dbReference type="ChEBI" id="CHEBI:29108"/>
    </cofactor>
</comment>
<dbReference type="InterPro" id="IPR013780">
    <property type="entry name" value="Glyco_hydro_b"/>
</dbReference>
<dbReference type="Proteomes" id="UP000595895">
    <property type="component" value="Chromosome"/>
</dbReference>
<keyword evidence="11" id="KW-1185">Reference proteome</keyword>
<protein>
    <recommendedName>
        <fullName evidence="5">1,4-alpha-D-glucan glucanohydrolase</fullName>
    </recommendedName>
</protein>
<evidence type="ECO:0000313" key="10">
    <source>
        <dbReference type="EMBL" id="QQM67241.1"/>
    </source>
</evidence>
<gene>
    <name evidence="10" type="ORF">JG540_09625</name>
</gene>
<dbReference type="InterPro" id="IPR006311">
    <property type="entry name" value="TAT_signal"/>
</dbReference>
<dbReference type="Pfam" id="PF02806">
    <property type="entry name" value="Alpha-amylase_C"/>
    <property type="match status" value="1"/>
</dbReference>
<evidence type="ECO:0000256" key="5">
    <source>
        <dbReference type="ARBA" id="ARBA00030238"/>
    </source>
</evidence>
<evidence type="ECO:0000259" key="8">
    <source>
        <dbReference type="SMART" id="SM00632"/>
    </source>
</evidence>
<dbReference type="Pfam" id="PF17967">
    <property type="entry name" value="Pullulanase_N2"/>
    <property type="match status" value="1"/>
</dbReference>